<dbReference type="RefSeq" id="WP_064802403.1">
    <property type="nucleotide sequence ID" value="NZ_CP016022.1"/>
</dbReference>
<gene>
    <name evidence="1" type="ORF">A9Y76_04785</name>
</gene>
<dbReference type="EMBL" id="CP016022">
    <property type="protein sequence ID" value="ANJ71825.1"/>
    <property type="molecule type" value="Genomic_DNA"/>
</dbReference>
<accession>A0A191ZUL0</accession>
<dbReference type="Proteomes" id="UP000078572">
    <property type="component" value="Chromosome 1"/>
</dbReference>
<evidence type="ECO:0000313" key="1">
    <source>
        <dbReference type="EMBL" id="ANJ71825.1"/>
    </source>
</evidence>
<evidence type="ECO:0000313" key="2">
    <source>
        <dbReference type="Proteomes" id="UP000078572"/>
    </source>
</evidence>
<sequence length="276" mass="31114">MPHYLVKLLLRFALFATSRHRLLGVRDWVASIAFIVLITVSAAVSIFFLVLEHTTEAGKINLESSLKLIIPAIIFLSIFAASPIAFILKLRRNGITDADYSVVSGINYKDALSSAHTGFDFMGVGASKLKAQEQELRDAVRHAERQSAKIRMILINPEAHQIFDRLEKMDSTSGYSATVKGAMMFFEELQKSHPNCFEIRLYKPNTIDEVKPLRLFFSDDDCLVSPFAPSTGERDQGRGLPQLRITKKGFPKKSDVTLYRSLKSHFESTWIDTEKN</sequence>
<dbReference type="OrthoDB" id="9960662at2"/>
<organism evidence="1 2">
    <name type="scientific">Ralstonia insidiosa</name>
    <dbReference type="NCBI Taxonomy" id="190721"/>
    <lineage>
        <taxon>Bacteria</taxon>
        <taxon>Pseudomonadati</taxon>
        <taxon>Pseudomonadota</taxon>
        <taxon>Betaproteobacteria</taxon>
        <taxon>Burkholderiales</taxon>
        <taxon>Burkholderiaceae</taxon>
        <taxon>Ralstonia</taxon>
    </lineage>
</organism>
<keyword evidence="2" id="KW-1185">Reference proteome</keyword>
<name>A0A191ZUL0_9RALS</name>
<reference evidence="2" key="1">
    <citation type="submission" date="2016-06" db="EMBL/GenBank/DDBJ databases">
        <authorList>
            <person name="Xu Y."/>
            <person name="Nagy A."/>
            <person name="Yan X."/>
            <person name="Kim S.W."/>
            <person name="Haley B."/>
            <person name="Liu N.T."/>
            <person name="Nou X."/>
        </authorList>
    </citation>
    <scope>NUCLEOTIDE SEQUENCE [LARGE SCALE GENOMIC DNA]</scope>
    <source>
        <strain evidence="2">ATCC 49129</strain>
    </source>
</reference>
<proteinExistence type="predicted"/>
<dbReference type="AlphaFoldDB" id="A0A191ZUL0"/>
<protein>
    <submittedName>
        <fullName evidence="1">Uncharacterized protein</fullName>
    </submittedName>
</protein>
<dbReference type="GeneID" id="61525328"/>